<dbReference type="STRING" id="269621.A0A238FH96"/>
<keyword evidence="1" id="KW-0812">Transmembrane</keyword>
<proteinExistence type="predicted"/>
<reference evidence="3" key="1">
    <citation type="submission" date="2016-09" db="EMBL/GenBank/DDBJ databases">
        <authorList>
            <person name="Jeantristanb JTB J.-T."/>
            <person name="Ricardo R."/>
        </authorList>
    </citation>
    <scope>NUCLEOTIDE SEQUENCE [LARGE SCALE GENOMIC DNA]</scope>
</reference>
<accession>A0A238FH96</accession>
<dbReference type="Proteomes" id="UP000198372">
    <property type="component" value="Unassembled WGS sequence"/>
</dbReference>
<keyword evidence="3" id="KW-1185">Reference proteome</keyword>
<dbReference type="AlphaFoldDB" id="A0A238FH96"/>
<dbReference type="EMBL" id="FMSP01000009">
    <property type="protein sequence ID" value="SCV72607.1"/>
    <property type="molecule type" value="Genomic_DNA"/>
</dbReference>
<organism evidence="2 3">
    <name type="scientific">Microbotryum intermedium</name>
    <dbReference type="NCBI Taxonomy" id="269621"/>
    <lineage>
        <taxon>Eukaryota</taxon>
        <taxon>Fungi</taxon>
        <taxon>Dikarya</taxon>
        <taxon>Basidiomycota</taxon>
        <taxon>Pucciniomycotina</taxon>
        <taxon>Microbotryomycetes</taxon>
        <taxon>Microbotryales</taxon>
        <taxon>Microbotryaceae</taxon>
        <taxon>Microbotryum</taxon>
    </lineage>
</organism>
<keyword evidence="1" id="KW-1133">Transmembrane helix</keyword>
<protein>
    <submittedName>
        <fullName evidence="2">BQ2448_4144 protein</fullName>
    </submittedName>
</protein>
<evidence type="ECO:0000313" key="3">
    <source>
        <dbReference type="Proteomes" id="UP000198372"/>
    </source>
</evidence>
<keyword evidence="1" id="KW-0472">Membrane</keyword>
<evidence type="ECO:0000256" key="1">
    <source>
        <dbReference type="SAM" id="Phobius"/>
    </source>
</evidence>
<sequence>MLLACSLIIAVLLGPLSEYVARRPIYLVSYGVFIAFNFQVAFADHDERRA</sequence>
<gene>
    <name evidence="2" type="ORF">BQ2448_4144</name>
</gene>
<feature type="transmembrane region" description="Helical" evidence="1">
    <location>
        <begin position="27"/>
        <end position="43"/>
    </location>
</feature>
<evidence type="ECO:0000313" key="2">
    <source>
        <dbReference type="EMBL" id="SCV72607.1"/>
    </source>
</evidence>
<name>A0A238FH96_9BASI</name>